<organism evidence="8 9">
    <name type="scientific">Ceratopteris richardii</name>
    <name type="common">Triangle waterfern</name>
    <dbReference type="NCBI Taxonomy" id="49495"/>
    <lineage>
        <taxon>Eukaryota</taxon>
        <taxon>Viridiplantae</taxon>
        <taxon>Streptophyta</taxon>
        <taxon>Embryophyta</taxon>
        <taxon>Tracheophyta</taxon>
        <taxon>Polypodiopsida</taxon>
        <taxon>Polypodiidae</taxon>
        <taxon>Polypodiales</taxon>
        <taxon>Pteridineae</taxon>
        <taxon>Pteridaceae</taxon>
        <taxon>Parkerioideae</taxon>
        <taxon>Ceratopteris</taxon>
    </lineage>
</organism>
<dbReference type="SUPFAM" id="SSF52058">
    <property type="entry name" value="L domain-like"/>
    <property type="match status" value="1"/>
</dbReference>
<dbReference type="InterPro" id="IPR055414">
    <property type="entry name" value="LRR_R13L4/SHOC2-like"/>
</dbReference>
<evidence type="ECO:0000313" key="8">
    <source>
        <dbReference type="EMBL" id="KAH7447835.1"/>
    </source>
</evidence>
<dbReference type="InterPro" id="IPR002182">
    <property type="entry name" value="NB-ARC"/>
</dbReference>
<dbReference type="PANTHER" id="PTHR36766">
    <property type="entry name" value="PLANT BROAD-SPECTRUM MILDEW RESISTANCE PROTEIN RPW8"/>
    <property type="match status" value="1"/>
</dbReference>
<dbReference type="FunFam" id="1.10.10.10:FF:000322">
    <property type="entry name" value="Probable disease resistance protein At1g63360"/>
    <property type="match status" value="1"/>
</dbReference>
<reference evidence="8" key="1">
    <citation type="submission" date="2021-08" db="EMBL/GenBank/DDBJ databases">
        <title>WGS assembly of Ceratopteris richardii.</title>
        <authorList>
            <person name="Marchant D.B."/>
            <person name="Chen G."/>
            <person name="Jenkins J."/>
            <person name="Shu S."/>
            <person name="Leebens-Mack J."/>
            <person name="Grimwood J."/>
            <person name="Schmutz J."/>
            <person name="Soltis P."/>
            <person name="Soltis D."/>
            <person name="Chen Z.-H."/>
        </authorList>
    </citation>
    <scope>NUCLEOTIDE SEQUENCE</scope>
    <source>
        <strain evidence="8">Whitten #5841</strain>
        <tissue evidence="8">Leaf</tissue>
    </source>
</reference>
<dbReference type="PANTHER" id="PTHR36766:SF30">
    <property type="entry name" value="TIR-NBS TYPE DISEASE RESISTANCE PROTEIN-RELATED"/>
    <property type="match status" value="1"/>
</dbReference>
<sequence>MADPGFVSGLIGAGLAELLRKCIKAAEKSRSWNGRCDYVRGLLDQLLPLVEAISKRKESDPDDVNHDSLPRELRRSITDLHSILREAGDVLNECANPSFKCNPVKRWKASHRLQKTAERVKNFISIQMPLINLATIHLETETRTKELTIFLGQQTQNKLQSSADFNKERVFARIKGGADQLLHHVSARGTGGESSSNQYANNDYMRLADDQVEEQPLPRYIFGMEPLRRRLHELLKNNPMADDGGCKRIGIWAKGGAGKTLLVQTVMNDVLIRAHFEYRVYMVHIGDTQNAVQVQCKLAQKIDSSAAWNAKTEEEGKTDLLNILKRKHPSRGKCLFILDDVWEADILSWLDDVLNENEGCCIVVTTRNQDVVRRLQAAELRVGMLSQEDSTKLFCVHAFNRNEDVHPALRGVVENIVKECGGLPLALKVVGGALAATPVDRPDQWDLALRKLQEAMGLDESHETRLYRRLKLSYDYLLRLDGFSSSGRLHRECFLYFAAFPEDTPIPTQDLINLWIAEGLLDSTVSEVGMDPETAAYAVLAILIARSLVELDSKEWSRQHNVHLLTCKVHDVIRDLALHIIQSETAEIWEKSCLFKAGWWKTPVRAPGAAAGRNIEYDTNFPPRRRRFKELLKETRKLSLVDSNIASLPHSKVSGAPPLKVLLLQNNLGLTKIPNAFLASFKQLTILDLSSTGLAALPSSLGTLRNLTFLNLRDNHSLQSLPASLGRLTNLLHLDLYNCGIKSLPPGKALTKLVNLTYLNTKGCGQIWEARRSAAAGLWCVSFGEYSTSIVDPMEELAALTKLRKLWIWEGSRQSIPGEAVGKLMCLRYANLSFPRLPAVPDELQALVNLETLDLNSCSRLVELPEWIGERMTCLKFLDLRGCFSIIQLHQNLNQLTNLKKLDLTGCSGILELPACWFSNYSFPLLEELWLQGCARLKKFPEVAEGALSCLATLNISYSSSLDTLPDSFPHLGVKLTHLNMGNCGILNVDHISLHHLSAFVCLQELILKNSPRLTVLPRSVVSLPKLAKLDIGGCPNLKKLPEPSDFQLPDPSNYFPSLEELVAAESGLEDIPASVIDIPTLKLLNLRDCEKLLYISGTSTQEPAWRAQARTRSHELVVLG</sequence>
<dbReference type="SMART" id="SM00369">
    <property type="entry name" value="LRR_TYP"/>
    <property type="match status" value="4"/>
</dbReference>
<dbReference type="InterPro" id="IPR042197">
    <property type="entry name" value="Apaf_helical"/>
</dbReference>
<dbReference type="InterPro" id="IPR036388">
    <property type="entry name" value="WH-like_DNA-bd_sf"/>
</dbReference>
<dbReference type="Gene3D" id="3.40.50.300">
    <property type="entry name" value="P-loop containing nucleotide triphosphate hydrolases"/>
    <property type="match status" value="1"/>
</dbReference>
<dbReference type="InterPro" id="IPR027417">
    <property type="entry name" value="P-loop_NTPase"/>
</dbReference>
<dbReference type="Gene3D" id="1.20.930.20">
    <property type="entry name" value="Adaptor protein Cbl, N-terminal domain"/>
    <property type="match status" value="1"/>
</dbReference>
<dbReference type="InterPro" id="IPR032675">
    <property type="entry name" value="LRR_dom_sf"/>
</dbReference>
<dbReference type="InterPro" id="IPR036537">
    <property type="entry name" value="Adaptor_Cbl_N_dom_sf"/>
</dbReference>
<proteinExistence type="predicted"/>
<gene>
    <name evidence="8" type="ORF">KP509_01G123500</name>
</gene>
<keyword evidence="1" id="KW-0150">Chloroplast</keyword>
<dbReference type="EMBL" id="CM035406">
    <property type="protein sequence ID" value="KAH7447835.1"/>
    <property type="molecule type" value="Genomic_DNA"/>
</dbReference>
<keyword evidence="9" id="KW-1185">Reference proteome</keyword>
<evidence type="ECO:0000259" key="7">
    <source>
        <dbReference type="Pfam" id="PF23598"/>
    </source>
</evidence>
<dbReference type="SUPFAM" id="SSF52540">
    <property type="entry name" value="P-loop containing nucleoside triphosphate hydrolases"/>
    <property type="match status" value="1"/>
</dbReference>
<evidence type="ECO:0000256" key="2">
    <source>
        <dbReference type="ARBA" id="ARBA00022614"/>
    </source>
</evidence>
<dbReference type="InterPro" id="IPR003591">
    <property type="entry name" value="Leu-rich_rpt_typical-subtyp"/>
</dbReference>
<dbReference type="InterPro" id="IPR058922">
    <property type="entry name" value="WHD_DRP"/>
</dbReference>
<dbReference type="InterPro" id="IPR001611">
    <property type="entry name" value="Leu-rich_rpt"/>
</dbReference>
<name>A0A8T2VQS8_CERRI</name>
<feature type="domain" description="Disease resistance protein winged helix" evidence="6">
    <location>
        <begin position="500"/>
        <end position="577"/>
    </location>
</feature>
<dbReference type="Proteomes" id="UP000825935">
    <property type="component" value="Chromosome 1"/>
</dbReference>
<evidence type="ECO:0000259" key="5">
    <source>
        <dbReference type="Pfam" id="PF00931"/>
    </source>
</evidence>
<evidence type="ECO:0000259" key="6">
    <source>
        <dbReference type="Pfam" id="PF23559"/>
    </source>
</evidence>
<dbReference type="Pfam" id="PF23559">
    <property type="entry name" value="WHD_DRP"/>
    <property type="match status" value="1"/>
</dbReference>
<keyword evidence="4" id="KW-0611">Plant defense</keyword>
<feature type="domain" description="NB-ARC" evidence="5">
    <location>
        <begin position="244"/>
        <end position="402"/>
    </location>
</feature>
<dbReference type="Pfam" id="PF23598">
    <property type="entry name" value="LRR_14"/>
    <property type="match status" value="1"/>
</dbReference>
<dbReference type="GO" id="GO:0007166">
    <property type="term" value="P:cell surface receptor signaling pathway"/>
    <property type="evidence" value="ECO:0007669"/>
    <property type="project" value="InterPro"/>
</dbReference>
<keyword evidence="1" id="KW-0934">Plastid</keyword>
<dbReference type="Pfam" id="PF00931">
    <property type="entry name" value="NB-ARC"/>
    <property type="match status" value="1"/>
</dbReference>
<dbReference type="Gene3D" id="1.10.8.430">
    <property type="entry name" value="Helical domain of apoptotic protease-activating factors"/>
    <property type="match status" value="1"/>
</dbReference>
<evidence type="ECO:0000256" key="4">
    <source>
        <dbReference type="ARBA" id="ARBA00022821"/>
    </source>
</evidence>
<comment type="caution">
    <text evidence="8">The sequence shown here is derived from an EMBL/GenBank/DDBJ whole genome shotgun (WGS) entry which is preliminary data.</text>
</comment>
<dbReference type="Gene3D" id="1.10.10.10">
    <property type="entry name" value="Winged helix-like DNA-binding domain superfamily/Winged helix DNA-binding domain"/>
    <property type="match status" value="1"/>
</dbReference>
<dbReference type="PRINTS" id="PR00364">
    <property type="entry name" value="DISEASERSIST"/>
</dbReference>
<keyword evidence="2" id="KW-0433">Leucine-rich repeat</keyword>
<feature type="domain" description="Disease resistance R13L4/SHOC-2-like LRR" evidence="7">
    <location>
        <begin position="638"/>
        <end position="808"/>
    </location>
</feature>
<dbReference type="Gene3D" id="3.80.10.10">
    <property type="entry name" value="Ribonuclease Inhibitor"/>
    <property type="match status" value="2"/>
</dbReference>
<evidence type="ECO:0000313" key="9">
    <source>
        <dbReference type="Proteomes" id="UP000825935"/>
    </source>
</evidence>
<protein>
    <submittedName>
        <fullName evidence="8">Uncharacterized protein</fullName>
    </submittedName>
</protein>
<accession>A0A8T2VQS8</accession>
<evidence type="ECO:0000256" key="1">
    <source>
        <dbReference type="ARBA" id="ARBA00022528"/>
    </source>
</evidence>
<dbReference type="OMA" id="HERCKEI"/>
<dbReference type="GO" id="GO:0006952">
    <property type="term" value="P:defense response"/>
    <property type="evidence" value="ECO:0007669"/>
    <property type="project" value="UniProtKB-KW"/>
</dbReference>
<dbReference type="AlphaFoldDB" id="A0A8T2VQS8"/>
<dbReference type="GO" id="GO:0043531">
    <property type="term" value="F:ADP binding"/>
    <property type="evidence" value="ECO:0007669"/>
    <property type="project" value="InterPro"/>
</dbReference>
<dbReference type="OrthoDB" id="2973320at2759"/>
<dbReference type="PROSITE" id="PS51450">
    <property type="entry name" value="LRR"/>
    <property type="match status" value="1"/>
</dbReference>
<keyword evidence="3" id="KW-0677">Repeat</keyword>
<evidence type="ECO:0000256" key="3">
    <source>
        <dbReference type="ARBA" id="ARBA00022737"/>
    </source>
</evidence>